<organism evidence="1 2">
    <name type="scientific">Xenorhabdus budapestensis</name>
    <dbReference type="NCBI Taxonomy" id="290110"/>
    <lineage>
        <taxon>Bacteria</taxon>
        <taxon>Pseudomonadati</taxon>
        <taxon>Pseudomonadota</taxon>
        <taxon>Gammaproteobacteria</taxon>
        <taxon>Enterobacterales</taxon>
        <taxon>Morganellaceae</taxon>
        <taxon>Xenorhabdus</taxon>
    </lineage>
</organism>
<sequence length="87" mass="9882">MKIKTSKYSSVAASCITASDLMDIELKAFYPKIDSTPDKAVVVRRIKKTSKGYSVYYEQLGRSDGFWSCAPLYKFIKMYPYESGLKS</sequence>
<dbReference type="Proteomes" id="UP000225833">
    <property type="component" value="Unassembled WGS sequence"/>
</dbReference>
<evidence type="ECO:0000313" key="2">
    <source>
        <dbReference type="Proteomes" id="UP000225833"/>
    </source>
</evidence>
<reference evidence="1 2" key="1">
    <citation type="journal article" date="2017" name="Nat. Microbiol.">
        <title>Natural product diversity associated with the nematode symbionts Photorhabdus and Xenorhabdus.</title>
        <authorList>
            <person name="Tobias N.J."/>
            <person name="Wolff H."/>
            <person name="Djahanschiri B."/>
            <person name="Grundmann F."/>
            <person name="Kronenwerth M."/>
            <person name="Shi Y.M."/>
            <person name="Simonyi S."/>
            <person name="Grun P."/>
            <person name="Shapiro-Ilan D."/>
            <person name="Pidot S.J."/>
            <person name="Stinear T.P."/>
            <person name="Ebersberger I."/>
            <person name="Bode H.B."/>
        </authorList>
    </citation>
    <scope>NUCLEOTIDE SEQUENCE [LARGE SCALE GENOMIC DNA]</scope>
    <source>
        <strain evidence="1 2">DSM 16342</strain>
    </source>
</reference>
<protein>
    <submittedName>
        <fullName evidence="1">Uncharacterized protein</fullName>
    </submittedName>
</protein>
<gene>
    <name evidence="1" type="ORF">Xbud_03606</name>
</gene>
<dbReference type="AlphaFoldDB" id="A0A2D0INA5"/>
<dbReference type="RefSeq" id="WP_169923106.1">
    <property type="nucleotide sequence ID" value="NZ_CAWNNJ010000107.1"/>
</dbReference>
<dbReference type="EMBL" id="NIBS01000039">
    <property type="protein sequence ID" value="PHM23283.1"/>
    <property type="molecule type" value="Genomic_DNA"/>
</dbReference>
<proteinExistence type="predicted"/>
<accession>A0A2D0INA5</accession>
<name>A0A2D0INA5_XENBU</name>
<comment type="caution">
    <text evidence="1">The sequence shown here is derived from an EMBL/GenBank/DDBJ whole genome shotgun (WGS) entry which is preliminary data.</text>
</comment>
<evidence type="ECO:0000313" key="1">
    <source>
        <dbReference type="EMBL" id="PHM23283.1"/>
    </source>
</evidence>